<keyword evidence="2" id="KW-0732">Signal</keyword>
<dbReference type="SUPFAM" id="SSF49344">
    <property type="entry name" value="CBD9-like"/>
    <property type="match status" value="1"/>
</dbReference>
<feature type="region of interest" description="Disordered" evidence="1">
    <location>
        <begin position="477"/>
        <end position="499"/>
    </location>
</feature>
<dbReference type="Gene3D" id="2.60.40.1190">
    <property type="match status" value="1"/>
</dbReference>
<dbReference type="SUPFAM" id="SSF110296">
    <property type="entry name" value="Oligoxyloglucan reducing end-specific cellobiohydrolase"/>
    <property type="match status" value="1"/>
</dbReference>
<dbReference type="AlphaFoldDB" id="A0AAW7JPS9"/>
<proteinExistence type="predicted"/>
<evidence type="ECO:0000313" key="5">
    <source>
        <dbReference type="EMBL" id="MDN0022296.1"/>
    </source>
</evidence>
<accession>A0AAW7JPS9</accession>
<evidence type="ECO:0000313" key="6">
    <source>
        <dbReference type="EMBL" id="MDN0024895.1"/>
    </source>
</evidence>
<dbReference type="Gene3D" id="2.120.10.10">
    <property type="match status" value="1"/>
</dbReference>
<sequence>MKRNVLLLAFIVAAMAAFSQNPPYQGVAPEDITDGDYYLYNVETGLWLGDNHTNEERYTSRAELGTRGMDFALTSMEGGYRLNPKLGHNHSLNAGNLYMDTDEAVTVWTITPAEDVENGVKIASGAYRLGADESGRIVNNADSRDTWLIVTRAERMLADTKDASADNPADLSWAIYGGTFPIADERRKYWQGAWGSNNVTGDELYHCNRVWEMWGIKETEVFQELSGLPDGRYAVSAQAFYSPSPNNEVSADHLAAFTDGTEQTAGYVFAGDVRVPMTNIYTLVSNERRDRFNTKDLGGGQYMPDGIQQYANHMFEGKGQTQEAIVNVDRGRLRLGVTVDDGTGKSWIIFDNFRLTYLGKDDTQTEEPEKIAGISDVRYREGDRAHLCITFDGSEDLAFEHGTAGLVTITDTEGRKVAYGTSATNCFDDEWHHTSVRLTLSKALPKGEYTLNIPKNSLLLKELGYDVYRLPLSITFNNNETEEGDGDNSEPETETEKQQTYADGIRIAWQYNRQRYIGGGSYGRAIRLDNGKYVMVYSTGGSNIGGNNYIRWQEQPYGDWSEATVTRAQDEYHTNKNAEIIELKDGRLMYAWLHRTNYENSQGPSKIMAAYSSDGGKTWQNEQVIYTATDTYGLGVWEPAMIQLPTGELQIYFANEASAGGGTQNISMRRSYNGGRSWQPGTEIVSYRSGSRDGMPVPVYLKDRKGIAVAIEDPGFMGTFKPMVVHTDAADNWTSGTVDGNSAHRWSIFASSKDYLPSEVYCGQPYLIQLSTGETVYSAASGEDRNPDTSDTHGRMAVYVGDSDARNFIARSFPFPFVENTGARAIWNSIMQYNDSTLMAVCTVEGNVEQSGIWTNEGKIIRPIASMQTGTERKWNSLPHELFIGAESQAEARIRSLWDNDSIYFRFEVKDRLLNLSDNMHETDGVEVFISTVKPTSARKYSQYRLRVDARGRVEKQYGSGARWIADDAVNTCGHVETGADGYTIVVAVPWQEIGGKPAGEELYCCYQLHNTDKTGGKTATVDETLSGSDIDDATTWMRMPLETSPDTGTGIESVTVREKENGDLRTYNIMGQEVDEHAKGIIISKGKKMLRK</sequence>
<name>A0AAW7JPS9_9BACT</name>
<feature type="chain" id="PRO_5043913895" evidence="2">
    <location>
        <begin position="20"/>
        <end position="1093"/>
    </location>
</feature>
<feature type="compositionally biased region" description="Acidic residues" evidence="1">
    <location>
        <begin position="480"/>
        <end position="493"/>
    </location>
</feature>
<evidence type="ECO:0000313" key="7">
    <source>
        <dbReference type="Proteomes" id="UP001167831"/>
    </source>
</evidence>
<protein>
    <submittedName>
        <fullName evidence="6">Sugar-binding protein</fullName>
    </submittedName>
</protein>
<dbReference type="EMBL" id="JAUEIE010000003">
    <property type="protein sequence ID" value="MDN0022296.1"/>
    <property type="molecule type" value="Genomic_DNA"/>
</dbReference>
<dbReference type="Pfam" id="PF13088">
    <property type="entry name" value="BNR_2"/>
    <property type="match status" value="1"/>
</dbReference>
<dbReference type="Proteomes" id="UP001167831">
    <property type="component" value="Unassembled WGS sequence"/>
</dbReference>
<evidence type="ECO:0000259" key="4">
    <source>
        <dbReference type="Pfam" id="PF13088"/>
    </source>
</evidence>
<evidence type="ECO:0000259" key="3">
    <source>
        <dbReference type="Pfam" id="PF06452"/>
    </source>
</evidence>
<dbReference type="GO" id="GO:0004553">
    <property type="term" value="F:hydrolase activity, hydrolyzing O-glycosyl compounds"/>
    <property type="evidence" value="ECO:0007669"/>
    <property type="project" value="InterPro"/>
</dbReference>
<organism evidence="6 8">
    <name type="scientific">Leyella lascolaii</name>
    <dbReference type="NCBI Taxonomy" id="1776379"/>
    <lineage>
        <taxon>Bacteria</taxon>
        <taxon>Pseudomonadati</taxon>
        <taxon>Bacteroidota</taxon>
        <taxon>Bacteroidia</taxon>
        <taxon>Bacteroidales</taxon>
        <taxon>Prevotellaceae</taxon>
        <taxon>Leyella</taxon>
    </lineage>
</organism>
<dbReference type="RefSeq" id="WP_289824890.1">
    <property type="nucleotide sequence ID" value="NZ_JAUEIE010000003.1"/>
</dbReference>
<dbReference type="PANTHER" id="PTHR38792">
    <property type="entry name" value="BNR/ASP-BOX REPEAT DOMAIN PROTEIN (AFU_ORTHOLOGUE AFUA_7G06430)-RELATED"/>
    <property type="match status" value="1"/>
</dbReference>
<dbReference type="InterPro" id="IPR036278">
    <property type="entry name" value="Sialidase_sf"/>
</dbReference>
<dbReference type="CDD" id="cd15482">
    <property type="entry name" value="Sialidase_non-viral"/>
    <property type="match status" value="1"/>
</dbReference>
<reference evidence="6" key="1">
    <citation type="submission" date="2023-06" db="EMBL/GenBank/DDBJ databases">
        <authorList>
            <person name="Zeman M."/>
            <person name="Kubasova T."/>
            <person name="Jahodarova E."/>
            <person name="Nykrynova M."/>
            <person name="Rychlik I."/>
        </authorList>
    </citation>
    <scope>NUCLEOTIDE SEQUENCE</scope>
    <source>
        <strain evidence="6">ET15</strain>
        <strain evidence="5">ET37</strain>
    </source>
</reference>
<dbReference type="SUPFAM" id="SSF50939">
    <property type="entry name" value="Sialidases"/>
    <property type="match status" value="1"/>
</dbReference>
<dbReference type="InterPro" id="IPR011040">
    <property type="entry name" value="Sialidase"/>
</dbReference>
<dbReference type="Pfam" id="PF06452">
    <property type="entry name" value="CBM9_1"/>
    <property type="match status" value="1"/>
</dbReference>
<dbReference type="Proteomes" id="UP001168478">
    <property type="component" value="Unassembled WGS sequence"/>
</dbReference>
<feature type="domain" description="Carbohydrate-binding" evidence="3">
    <location>
        <begin position="887"/>
        <end position="1018"/>
    </location>
</feature>
<keyword evidence="7" id="KW-1185">Reference proteome</keyword>
<evidence type="ECO:0000256" key="2">
    <source>
        <dbReference type="SAM" id="SignalP"/>
    </source>
</evidence>
<dbReference type="PANTHER" id="PTHR38792:SF3">
    <property type="entry name" value="BNR_ASP-BOX REPEAT DOMAIN PROTEIN (AFU_ORTHOLOGUE AFUA_7G06430)-RELATED"/>
    <property type="match status" value="1"/>
</dbReference>
<dbReference type="GO" id="GO:0016052">
    <property type="term" value="P:carbohydrate catabolic process"/>
    <property type="evidence" value="ECO:0007669"/>
    <property type="project" value="InterPro"/>
</dbReference>
<reference evidence="6" key="2">
    <citation type="submission" date="2023-08" db="EMBL/GenBank/DDBJ databases">
        <title>Identification and characterization of horizontal gene transfer across gut microbiota members of farm animals based on homology search.</title>
        <authorList>
            <person name="Schwarzerova J."/>
            <person name="Nykrynova M."/>
            <person name="Jureckova K."/>
            <person name="Cejkova D."/>
            <person name="Rychlik I."/>
        </authorList>
    </citation>
    <scope>NUCLEOTIDE SEQUENCE</scope>
    <source>
        <strain evidence="6">ET15</strain>
        <strain evidence="5">ET37</strain>
    </source>
</reference>
<dbReference type="InterPro" id="IPR010502">
    <property type="entry name" value="Carb-bd_dom_fam9"/>
</dbReference>
<feature type="signal peptide" evidence="2">
    <location>
        <begin position="1"/>
        <end position="19"/>
    </location>
</feature>
<comment type="caution">
    <text evidence="6">The sequence shown here is derived from an EMBL/GenBank/DDBJ whole genome shotgun (WGS) entry which is preliminary data.</text>
</comment>
<feature type="domain" description="Sialidase" evidence="4">
    <location>
        <begin position="605"/>
        <end position="739"/>
    </location>
</feature>
<dbReference type="EMBL" id="JAUEIF010000003">
    <property type="protein sequence ID" value="MDN0024895.1"/>
    <property type="molecule type" value="Genomic_DNA"/>
</dbReference>
<evidence type="ECO:0000256" key="1">
    <source>
        <dbReference type="SAM" id="MobiDB-lite"/>
    </source>
</evidence>
<dbReference type="GO" id="GO:0030246">
    <property type="term" value="F:carbohydrate binding"/>
    <property type="evidence" value="ECO:0007669"/>
    <property type="project" value="InterPro"/>
</dbReference>
<gene>
    <name evidence="5" type="ORF">QVN81_04550</name>
    <name evidence="6" type="ORF">QVN84_05085</name>
</gene>
<evidence type="ECO:0000313" key="8">
    <source>
        <dbReference type="Proteomes" id="UP001168478"/>
    </source>
</evidence>